<dbReference type="InterPro" id="IPR038454">
    <property type="entry name" value="DnaA_N_sf"/>
</dbReference>
<dbReference type="GO" id="GO:0005524">
    <property type="term" value="F:ATP binding"/>
    <property type="evidence" value="ECO:0007669"/>
    <property type="project" value="UniProtKB-UniRule"/>
</dbReference>
<feature type="binding site" evidence="8">
    <location>
        <position position="151"/>
    </location>
    <ligand>
        <name>ATP</name>
        <dbReference type="ChEBI" id="CHEBI:30616"/>
    </ligand>
</feature>
<dbReference type="GO" id="GO:0006270">
    <property type="term" value="P:DNA replication initiation"/>
    <property type="evidence" value="ECO:0007669"/>
    <property type="project" value="UniProtKB-UniRule"/>
</dbReference>
<keyword evidence="2 8" id="KW-0963">Cytoplasm</keyword>
<keyword evidence="15" id="KW-1185">Reference proteome</keyword>
<dbReference type="InterPro" id="IPR010921">
    <property type="entry name" value="Trp_repressor/repl_initiator"/>
</dbReference>
<dbReference type="Gene3D" id="3.40.50.300">
    <property type="entry name" value="P-loop containing nucleotide triphosphate hydrolases"/>
    <property type="match status" value="1"/>
</dbReference>
<keyword evidence="7 8" id="KW-0238">DNA-binding</keyword>
<dbReference type="InterPro" id="IPR018312">
    <property type="entry name" value="Chromosome_initiator_DnaA_CS"/>
</dbReference>
<dbReference type="PRINTS" id="PR00051">
    <property type="entry name" value="DNAA"/>
</dbReference>
<feature type="binding site" evidence="8">
    <location>
        <position position="148"/>
    </location>
    <ligand>
        <name>ATP</name>
        <dbReference type="ChEBI" id="CHEBI:30616"/>
    </ligand>
</feature>
<dbReference type="InterPro" id="IPR020591">
    <property type="entry name" value="Chromosome_initiator_DnaA-like"/>
</dbReference>
<name>A0A128EE36_9BACT</name>
<dbReference type="CDD" id="cd06571">
    <property type="entry name" value="Bac_DnaA_C"/>
    <property type="match status" value="1"/>
</dbReference>
<keyword evidence="3 8" id="KW-0235">DNA replication</keyword>
<dbReference type="SUPFAM" id="SSF48295">
    <property type="entry name" value="TrpR-like"/>
    <property type="match status" value="1"/>
</dbReference>
<evidence type="ECO:0000256" key="6">
    <source>
        <dbReference type="ARBA" id="ARBA00023121"/>
    </source>
</evidence>
<gene>
    <name evidence="8 14" type="primary">dnaA</name>
    <name evidence="14" type="ORF">ERS672216_00387</name>
</gene>
<evidence type="ECO:0000256" key="1">
    <source>
        <dbReference type="ARBA" id="ARBA00006583"/>
    </source>
</evidence>
<dbReference type="InterPro" id="IPR013317">
    <property type="entry name" value="DnaA_dom"/>
</dbReference>
<dbReference type="AlphaFoldDB" id="A0A128EE36"/>
<accession>A0A128EE36</accession>
<evidence type="ECO:0000259" key="12">
    <source>
        <dbReference type="SMART" id="SM00382"/>
    </source>
</evidence>
<evidence type="ECO:0000256" key="2">
    <source>
        <dbReference type="ARBA" id="ARBA00022490"/>
    </source>
</evidence>
<evidence type="ECO:0000256" key="4">
    <source>
        <dbReference type="ARBA" id="ARBA00022741"/>
    </source>
</evidence>
<evidence type="ECO:0000256" key="5">
    <source>
        <dbReference type="ARBA" id="ARBA00022840"/>
    </source>
</evidence>
<evidence type="ECO:0000256" key="11">
    <source>
        <dbReference type="RuleBase" id="RU004227"/>
    </source>
</evidence>
<keyword evidence="4 8" id="KW-0547">Nucleotide-binding</keyword>
<feature type="region of interest" description="Domain IV, binds dsDNA" evidence="8">
    <location>
        <begin position="319"/>
        <end position="445"/>
    </location>
</feature>
<dbReference type="SUPFAM" id="SSF52540">
    <property type="entry name" value="P-loop containing nucleoside triphosphate hydrolases"/>
    <property type="match status" value="1"/>
</dbReference>
<evidence type="ECO:0000313" key="14">
    <source>
        <dbReference type="EMBL" id="CZE46468.1"/>
    </source>
</evidence>
<dbReference type="Gene3D" id="1.10.8.60">
    <property type="match status" value="1"/>
</dbReference>
<evidence type="ECO:0000313" key="15">
    <source>
        <dbReference type="Proteomes" id="UP000069632"/>
    </source>
</evidence>
<feature type="binding site" evidence="8">
    <location>
        <position position="152"/>
    </location>
    <ligand>
        <name>ATP</name>
        <dbReference type="ChEBI" id="CHEBI:30616"/>
    </ligand>
</feature>
<comment type="caution">
    <text evidence="8">Lacks conserved residue(s) required for the propagation of feature annotation.</text>
</comment>
<dbReference type="CDD" id="cd00009">
    <property type="entry name" value="AAA"/>
    <property type="match status" value="1"/>
</dbReference>
<evidence type="ECO:0000256" key="3">
    <source>
        <dbReference type="ARBA" id="ARBA00022705"/>
    </source>
</evidence>
<dbReference type="GO" id="GO:0005886">
    <property type="term" value="C:plasma membrane"/>
    <property type="evidence" value="ECO:0007669"/>
    <property type="project" value="TreeGrafter"/>
</dbReference>
<reference evidence="14 15" key="1">
    <citation type="submission" date="2016-02" db="EMBL/GenBank/DDBJ databases">
        <authorList>
            <consortium name="Pathogen Informatics"/>
        </authorList>
    </citation>
    <scope>NUCLEOTIDE SEQUENCE [LARGE SCALE GENOMIC DNA]</scope>
    <source>
        <strain evidence="14 15">RC20</strain>
    </source>
</reference>
<dbReference type="GO" id="GO:0003688">
    <property type="term" value="F:DNA replication origin binding"/>
    <property type="evidence" value="ECO:0007669"/>
    <property type="project" value="UniProtKB-UniRule"/>
</dbReference>
<proteinExistence type="inferred from homology"/>
<dbReference type="GO" id="GO:0006275">
    <property type="term" value="P:regulation of DNA replication"/>
    <property type="evidence" value="ECO:0007669"/>
    <property type="project" value="UniProtKB-UniRule"/>
</dbReference>
<comment type="similarity">
    <text evidence="1 8 11">Belongs to the DnaA family.</text>
</comment>
<keyword evidence="5 8" id="KW-0067">ATP-binding</keyword>
<dbReference type="Gene3D" id="1.10.1750.10">
    <property type="match status" value="1"/>
</dbReference>
<dbReference type="Pfam" id="PF00308">
    <property type="entry name" value="Bac_DnaA"/>
    <property type="match status" value="1"/>
</dbReference>
<comment type="domain">
    <text evidence="8">Domain I is involved in oligomerization and binding regulators, domain II is flexibile and of varying length in different bacteria, domain III forms the AAA+ region, while domain IV binds dsDNA.</text>
</comment>
<evidence type="ECO:0000256" key="7">
    <source>
        <dbReference type="ARBA" id="ARBA00023125"/>
    </source>
</evidence>
<dbReference type="HAMAP" id="MF_00377">
    <property type="entry name" value="DnaA_bact"/>
    <property type="match status" value="1"/>
</dbReference>
<dbReference type="FunFam" id="3.40.50.300:FF:000668">
    <property type="entry name" value="Chromosomal replication initiator protein DnaA"/>
    <property type="match status" value="1"/>
</dbReference>
<dbReference type="NCBIfam" id="TIGR00362">
    <property type="entry name" value="DnaA"/>
    <property type="match status" value="1"/>
</dbReference>
<sequence>MTSIQEQVFQELERVILPNEFNKYIKNLSFNDKKSKPSFMIYTASNELMAKFIQTKYAAKIEAIFEEKTGVKPKVIITSKTKNLPVDKLLKDDIQKDNKPVSTLMIESYNFDNFIVGDSNRFAYTCSKFVAQNPGKDYNPLFIYGPSGLGKTHLLQSIGNYCINNKKIVICVTSEQFVNDFTFHIRNLSMDKFKNKYRQCDVLLIDDIQFLGKTDKIQEEFFNTFNELKSKNGQIVMTSDKSPKFLKGFEERLLSRFESGLITDITPPELETKIAIIKRKSQDNKINLDNKVIEYIATNMGDNIREIESALNKINAFSTLMRTDITLEFTKNVLQDQIREKRESVSLEEIINVISKELNIKPSDIKSKSRAKNIVEARRIGIYLSKNLTLNSMPSIASYFGLKDHSAVSHNIKKIKELMESDEFIKIRIDELENRILKRKNSDEM</sequence>
<evidence type="ECO:0000256" key="8">
    <source>
        <dbReference type="HAMAP-Rule" id="MF_00377"/>
    </source>
</evidence>
<dbReference type="InterPro" id="IPR027417">
    <property type="entry name" value="P-loop_NTPase"/>
</dbReference>
<comment type="subunit">
    <text evidence="8">Oligomerizes as a right-handed, spiral filament on DNA at oriC.</text>
</comment>
<dbReference type="GO" id="GO:0005737">
    <property type="term" value="C:cytoplasm"/>
    <property type="evidence" value="ECO:0007669"/>
    <property type="project" value="UniProtKB-SubCell"/>
</dbReference>
<evidence type="ECO:0000256" key="9">
    <source>
        <dbReference type="NCBIfam" id="TIGR00362"/>
    </source>
</evidence>
<keyword evidence="6 8" id="KW-0446">Lipid-binding</keyword>
<dbReference type="InterPro" id="IPR001957">
    <property type="entry name" value="Chromosome_initiator_DnaA"/>
</dbReference>
<dbReference type="Pfam" id="PF08299">
    <property type="entry name" value="Bac_DnaA_C"/>
    <property type="match status" value="1"/>
</dbReference>
<dbReference type="SMART" id="SM00760">
    <property type="entry name" value="Bac_DnaA_C"/>
    <property type="match status" value="1"/>
</dbReference>
<dbReference type="Gene3D" id="3.30.300.180">
    <property type="match status" value="1"/>
</dbReference>
<protein>
    <recommendedName>
        <fullName evidence="8 9">Chromosomal replication initiator protein DnaA</fullName>
    </recommendedName>
</protein>
<dbReference type="SMART" id="SM00382">
    <property type="entry name" value="AAA"/>
    <property type="match status" value="1"/>
</dbReference>
<dbReference type="EMBL" id="FIZP01000001">
    <property type="protein sequence ID" value="CZE46468.1"/>
    <property type="molecule type" value="Genomic_DNA"/>
</dbReference>
<dbReference type="OrthoDB" id="9807019at2"/>
<dbReference type="GO" id="GO:0008289">
    <property type="term" value="F:lipid binding"/>
    <property type="evidence" value="ECO:0007669"/>
    <property type="project" value="UniProtKB-KW"/>
</dbReference>
<evidence type="ECO:0000259" key="13">
    <source>
        <dbReference type="SMART" id="SM00760"/>
    </source>
</evidence>
<comment type="function">
    <text evidence="8 10">Plays an essential role in the initiation and regulation of chromosomal replication. ATP-DnaA binds to the origin of replication (oriC) to initiate formation of the DNA replication initiation complex once per cell cycle. Binds the DnaA box (a 9 base pair repeat at the origin) and separates the double-stranded (ds)DNA. Forms a right-handed helical filament on oriC DNA; dsDNA binds to the exterior of the filament while single-stranded (ss)DNA is stabiized in the filament's interior. The ATP-DnaA-oriC complex binds and stabilizes one strand of the AT-rich DNA unwinding element (DUE), permitting loading of DNA polymerase. After initiation quickly degrades to an ADP-DnaA complex that is not apt for DNA replication. Binds acidic phospholipids.</text>
</comment>
<dbReference type="Proteomes" id="UP000069632">
    <property type="component" value="Unassembled WGS sequence"/>
</dbReference>
<feature type="domain" description="Chromosomal replication initiator DnaA C-terminal" evidence="13">
    <location>
        <begin position="346"/>
        <end position="415"/>
    </location>
</feature>
<feature type="binding site" evidence="8">
    <location>
        <position position="150"/>
    </location>
    <ligand>
        <name>ATP</name>
        <dbReference type="ChEBI" id="CHEBI:30616"/>
    </ligand>
</feature>
<feature type="domain" description="AAA+ ATPase" evidence="12">
    <location>
        <begin position="137"/>
        <end position="269"/>
    </location>
</feature>
<comment type="subcellular location">
    <subcellularLocation>
        <location evidence="8">Cytoplasm</location>
    </subcellularLocation>
</comment>
<dbReference type="PANTHER" id="PTHR30050">
    <property type="entry name" value="CHROMOSOMAL REPLICATION INITIATOR PROTEIN DNAA"/>
    <property type="match status" value="1"/>
</dbReference>
<evidence type="ECO:0000256" key="10">
    <source>
        <dbReference type="RuleBase" id="RU000577"/>
    </source>
</evidence>
<dbReference type="InterPro" id="IPR003593">
    <property type="entry name" value="AAA+_ATPase"/>
</dbReference>
<dbReference type="PANTHER" id="PTHR30050:SF2">
    <property type="entry name" value="CHROMOSOMAL REPLICATION INITIATOR PROTEIN DNAA"/>
    <property type="match status" value="1"/>
</dbReference>
<feature type="region of interest" description="Domain I, interacts with DnaA modulators" evidence="8">
    <location>
        <begin position="1"/>
        <end position="78"/>
    </location>
</feature>
<dbReference type="PROSITE" id="PS01008">
    <property type="entry name" value="DNAA"/>
    <property type="match status" value="1"/>
</dbReference>
<organism evidence="14 15">
    <name type="scientific">Campylobacter geochelonis</name>
    <dbReference type="NCBI Taxonomy" id="1780362"/>
    <lineage>
        <taxon>Bacteria</taxon>
        <taxon>Pseudomonadati</taxon>
        <taxon>Campylobacterota</taxon>
        <taxon>Epsilonproteobacteria</taxon>
        <taxon>Campylobacterales</taxon>
        <taxon>Campylobacteraceae</taxon>
        <taxon>Campylobacter</taxon>
    </lineage>
</organism>
<dbReference type="InterPro" id="IPR013159">
    <property type="entry name" value="DnaA_C"/>
</dbReference>